<evidence type="ECO:0000256" key="1">
    <source>
        <dbReference type="ARBA" id="ARBA00004651"/>
    </source>
</evidence>
<dbReference type="PANTHER" id="PTHR30193:SF41">
    <property type="entry name" value="DIACETYLCHITOBIOSE UPTAKE SYSTEM PERMEASE PROTEIN NGCF"/>
    <property type="match status" value="1"/>
</dbReference>
<keyword evidence="3" id="KW-1003">Cell membrane</keyword>
<keyword evidence="10" id="KW-1185">Reference proteome</keyword>
<dbReference type="InterPro" id="IPR000515">
    <property type="entry name" value="MetI-like"/>
</dbReference>
<dbReference type="Proteomes" id="UP001169006">
    <property type="component" value="Unassembled WGS sequence"/>
</dbReference>
<feature type="transmembrane region" description="Helical" evidence="7">
    <location>
        <begin position="117"/>
        <end position="138"/>
    </location>
</feature>
<keyword evidence="2 7" id="KW-0813">Transport</keyword>
<feature type="transmembrane region" description="Helical" evidence="7">
    <location>
        <begin position="84"/>
        <end position="105"/>
    </location>
</feature>
<organism evidence="9 10">
    <name type="scientific">Rhizobium oryzicola</name>
    <dbReference type="NCBI Taxonomy" id="1232668"/>
    <lineage>
        <taxon>Bacteria</taxon>
        <taxon>Pseudomonadati</taxon>
        <taxon>Pseudomonadota</taxon>
        <taxon>Alphaproteobacteria</taxon>
        <taxon>Hyphomicrobiales</taxon>
        <taxon>Rhizobiaceae</taxon>
        <taxon>Rhizobium/Agrobacterium group</taxon>
        <taxon>Rhizobium</taxon>
    </lineage>
</organism>
<evidence type="ECO:0000256" key="2">
    <source>
        <dbReference type="ARBA" id="ARBA00022448"/>
    </source>
</evidence>
<evidence type="ECO:0000313" key="9">
    <source>
        <dbReference type="EMBL" id="MDO1582670.1"/>
    </source>
</evidence>
<evidence type="ECO:0000256" key="4">
    <source>
        <dbReference type="ARBA" id="ARBA00022692"/>
    </source>
</evidence>
<evidence type="ECO:0000256" key="7">
    <source>
        <dbReference type="RuleBase" id="RU363032"/>
    </source>
</evidence>
<dbReference type="EMBL" id="JAUKWQ010000003">
    <property type="protein sequence ID" value="MDO1582670.1"/>
    <property type="molecule type" value="Genomic_DNA"/>
</dbReference>
<dbReference type="CDD" id="cd06261">
    <property type="entry name" value="TM_PBP2"/>
    <property type="match status" value="1"/>
</dbReference>
<reference evidence="9" key="2">
    <citation type="submission" date="2023-07" db="EMBL/GenBank/DDBJ databases">
        <authorList>
            <person name="Sun H."/>
        </authorList>
    </citation>
    <scope>NUCLEOTIDE SEQUENCE</scope>
    <source>
        <strain evidence="9">05753</strain>
    </source>
</reference>
<keyword evidence="6 7" id="KW-0472">Membrane</keyword>
<comment type="caution">
    <text evidence="9">The sequence shown here is derived from an EMBL/GenBank/DDBJ whole genome shotgun (WGS) entry which is preliminary data.</text>
</comment>
<sequence>MTAPQPQVSSRTHRSQSTRNWGAFAFLAPALLILFLTLVLPGLLTLGMSVTDVSFLRPTSFVGAANYLKLLSDPHFRDAMGNTLYYTVGVTFPTMAVGLLAAVALNRNFPGRIAFRTIFYLPVLTSLIAASVVWMYIYEPYSGLLNGVLVKLGLDPQPWLQSPGLAMPALILMAIWRDFGTAMIIYLAGLQDIPKDIYEAARLDGAGRRDILLRITIPMLSSVSFYLMIILIVQTFQVFGAIYVMTGGGPLGSTSTVVFQMYQTAFAYADFGYAAAMSTVLFLCILLFSILGTRLMPRSRA</sequence>
<dbReference type="PANTHER" id="PTHR30193">
    <property type="entry name" value="ABC TRANSPORTER PERMEASE PROTEIN"/>
    <property type="match status" value="1"/>
</dbReference>
<evidence type="ECO:0000256" key="5">
    <source>
        <dbReference type="ARBA" id="ARBA00022989"/>
    </source>
</evidence>
<gene>
    <name evidence="9" type="ORF">Q2T52_11315</name>
</gene>
<evidence type="ECO:0000313" key="10">
    <source>
        <dbReference type="Proteomes" id="UP001169006"/>
    </source>
</evidence>
<accession>A0ABT8SW50</accession>
<dbReference type="InterPro" id="IPR051393">
    <property type="entry name" value="ABC_transporter_permease"/>
</dbReference>
<feature type="transmembrane region" description="Helical" evidence="7">
    <location>
        <begin position="265"/>
        <end position="291"/>
    </location>
</feature>
<evidence type="ECO:0000259" key="8">
    <source>
        <dbReference type="PROSITE" id="PS50928"/>
    </source>
</evidence>
<dbReference type="RefSeq" id="WP_302076841.1">
    <property type="nucleotide sequence ID" value="NZ_JAUKWQ010000003.1"/>
</dbReference>
<name>A0ABT8SW50_9HYPH</name>
<keyword evidence="4 7" id="KW-0812">Transmembrane</keyword>
<feature type="transmembrane region" description="Helical" evidence="7">
    <location>
        <begin position="21"/>
        <end position="44"/>
    </location>
</feature>
<protein>
    <submittedName>
        <fullName evidence="9">Sugar ABC transporter permease</fullName>
    </submittedName>
</protein>
<evidence type="ECO:0000256" key="3">
    <source>
        <dbReference type="ARBA" id="ARBA00022475"/>
    </source>
</evidence>
<comment type="subcellular location">
    <subcellularLocation>
        <location evidence="1 7">Cell membrane</location>
        <topology evidence="1 7">Multi-pass membrane protein</topology>
    </subcellularLocation>
</comment>
<dbReference type="Pfam" id="PF00528">
    <property type="entry name" value="BPD_transp_1"/>
    <property type="match status" value="1"/>
</dbReference>
<comment type="similarity">
    <text evidence="7">Belongs to the binding-protein-dependent transport system permease family.</text>
</comment>
<dbReference type="Gene3D" id="1.10.3720.10">
    <property type="entry name" value="MetI-like"/>
    <property type="match status" value="1"/>
</dbReference>
<evidence type="ECO:0000256" key="6">
    <source>
        <dbReference type="ARBA" id="ARBA00023136"/>
    </source>
</evidence>
<proteinExistence type="inferred from homology"/>
<dbReference type="PROSITE" id="PS50928">
    <property type="entry name" value="ABC_TM1"/>
    <property type="match status" value="1"/>
</dbReference>
<reference evidence="9" key="1">
    <citation type="journal article" date="2015" name="Int. J. Syst. Evol. Microbiol.">
        <title>Rhizobium oryzicola sp. nov., potential plant-growth-promoting endophytic bacteria isolated from rice roots.</title>
        <authorList>
            <person name="Zhang X.X."/>
            <person name="Gao J.S."/>
            <person name="Cao Y.H."/>
            <person name="Sheirdil R.A."/>
            <person name="Wang X.C."/>
            <person name="Zhang L."/>
        </authorList>
    </citation>
    <scope>NUCLEOTIDE SEQUENCE</scope>
    <source>
        <strain evidence="9">05753</strain>
    </source>
</reference>
<feature type="domain" description="ABC transmembrane type-1" evidence="8">
    <location>
        <begin position="80"/>
        <end position="292"/>
    </location>
</feature>
<keyword evidence="5 7" id="KW-1133">Transmembrane helix</keyword>
<dbReference type="InterPro" id="IPR035906">
    <property type="entry name" value="MetI-like_sf"/>
</dbReference>
<dbReference type="SUPFAM" id="SSF161098">
    <property type="entry name" value="MetI-like"/>
    <property type="match status" value="1"/>
</dbReference>